<accession>A0ABT4APU9</accession>
<dbReference type="RefSeq" id="WP_267541733.1">
    <property type="nucleotide sequence ID" value="NZ_JAPNKA010000001.1"/>
</dbReference>
<dbReference type="EMBL" id="JAPNKA010000001">
    <property type="protein sequence ID" value="MCY1083194.1"/>
    <property type="molecule type" value="Genomic_DNA"/>
</dbReference>
<dbReference type="Proteomes" id="UP001207654">
    <property type="component" value="Unassembled WGS sequence"/>
</dbReference>
<comment type="similarity">
    <text evidence="1">Belongs to the cycloisomerase 2 family.</text>
</comment>
<dbReference type="SUPFAM" id="SSF50974">
    <property type="entry name" value="Nitrous oxide reductase, N-terminal domain"/>
    <property type="match status" value="1"/>
</dbReference>
<dbReference type="PANTHER" id="PTHR30344:SF1">
    <property type="entry name" value="6-PHOSPHOGLUCONOLACTONASE"/>
    <property type="match status" value="1"/>
</dbReference>
<protein>
    <submittedName>
        <fullName evidence="3">Beta-propeller fold lactonase family protein</fullName>
    </submittedName>
</protein>
<evidence type="ECO:0000256" key="1">
    <source>
        <dbReference type="ARBA" id="ARBA00005564"/>
    </source>
</evidence>
<keyword evidence="4" id="KW-1185">Reference proteome</keyword>
<evidence type="ECO:0000256" key="2">
    <source>
        <dbReference type="ARBA" id="ARBA00022526"/>
    </source>
</evidence>
<comment type="caution">
    <text evidence="3">The sequence shown here is derived from an EMBL/GenBank/DDBJ whole genome shotgun (WGS) entry which is preliminary data.</text>
</comment>
<dbReference type="Pfam" id="PF10282">
    <property type="entry name" value="Lactonase"/>
    <property type="match status" value="2"/>
</dbReference>
<keyword evidence="2" id="KW-0313">Glucose metabolism</keyword>
<dbReference type="InterPro" id="IPR015943">
    <property type="entry name" value="WD40/YVTN_repeat-like_dom_sf"/>
</dbReference>
<sequence length="360" mass="36972">MYAMTNAADGNQILIYTQSGDDIPRLNARVSTGGRGSGGELTSPVDALGSQGSLLLSEDGRWLFAVNAGSDEVSSLEVTSSGLVLRDKVPSGGEFPVSLTLHGNLLYVLNSGGDGNITGFTVGEAGRLTHLNGSTRSLHAGGTNPPSFLVSPAQVGFSPAGDKLLVTVKGSNDIHVFTIGVDGLPGARPVTTKSVGTRPFSFSFDTHGHLLVAELFGSHGVGTPNSGAVTSYKLRPDGRLEVLDASVDNAQTATCWIAVDGQGRYAYATNNASATISGYRIDEDGHLRLLDDGGVSARLPPGSAPVDLSVSRDGRFLYTVNAGRGALDAFRIDPDSGHLTPLGEVGGLPVSDGAVGLAVD</sequence>
<dbReference type="InterPro" id="IPR011045">
    <property type="entry name" value="N2O_reductase_N"/>
</dbReference>
<dbReference type="InterPro" id="IPR019405">
    <property type="entry name" value="Lactonase_7-beta_prop"/>
</dbReference>
<dbReference type="Gene3D" id="2.130.10.10">
    <property type="entry name" value="YVTN repeat-like/Quinoprotein amine dehydrogenase"/>
    <property type="match status" value="3"/>
</dbReference>
<dbReference type="PANTHER" id="PTHR30344">
    <property type="entry name" value="6-PHOSPHOGLUCONOLACTONASE-RELATED"/>
    <property type="match status" value="1"/>
</dbReference>
<dbReference type="InterPro" id="IPR050282">
    <property type="entry name" value="Cycloisomerase_2"/>
</dbReference>
<organism evidence="3 4">
    <name type="scientific">Archangium lansingense</name>
    <dbReference type="NCBI Taxonomy" id="2995310"/>
    <lineage>
        <taxon>Bacteria</taxon>
        <taxon>Pseudomonadati</taxon>
        <taxon>Myxococcota</taxon>
        <taxon>Myxococcia</taxon>
        <taxon>Myxococcales</taxon>
        <taxon>Cystobacterineae</taxon>
        <taxon>Archangiaceae</taxon>
        <taxon>Archangium</taxon>
    </lineage>
</organism>
<evidence type="ECO:0000313" key="4">
    <source>
        <dbReference type="Proteomes" id="UP001207654"/>
    </source>
</evidence>
<reference evidence="3 4" key="1">
    <citation type="submission" date="2022-11" db="EMBL/GenBank/DDBJ databases">
        <title>Minimal conservation of predation-associated metabolite biosynthetic gene clusters underscores biosynthetic potential of Myxococcota including descriptions for ten novel species: Archangium lansinium sp. nov., Myxococcus landrumus sp. nov., Nannocystis bai.</title>
        <authorList>
            <person name="Ahearne A."/>
            <person name="Stevens C."/>
            <person name="Phillips K."/>
        </authorList>
    </citation>
    <scope>NUCLEOTIDE SEQUENCE [LARGE SCALE GENOMIC DNA]</scope>
    <source>
        <strain evidence="3 4">MIWBW</strain>
    </source>
</reference>
<evidence type="ECO:0000313" key="3">
    <source>
        <dbReference type="EMBL" id="MCY1083194.1"/>
    </source>
</evidence>
<keyword evidence="2" id="KW-0119">Carbohydrate metabolism</keyword>
<gene>
    <name evidence="3" type="ORF">OV287_53035</name>
</gene>
<proteinExistence type="inferred from homology"/>
<name>A0ABT4APU9_9BACT</name>